<keyword evidence="4" id="KW-1185">Reference proteome</keyword>
<dbReference type="Pfam" id="PF25273">
    <property type="entry name" value="DUF7869"/>
    <property type="match status" value="1"/>
</dbReference>
<dbReference type="Pfam" id="PF13975">
    <property type="entry name" value="gag-asp_proteas"/>
    <property type="match status" value="1"/>
</dbReference>
<dbReference type="PANTHER" id="PTHR10773">
    <property type="entry name" value="DNA-DIRECTED RNA POLYMERASES I, II, AND III SUBUNIT RPABC2"/>
    <property type="match status" value="1"/>
</dbReference>
<dbReference type="GO" id="GO:0006508">
    <property type="term" value="P:proteolysis"/>
    <property type="evidence" value="ECO:0007669"/>
    <property type="project" value="InterPro"/>
</dbReference>
<dbReference type="OrthoDB" id="6593594at2759"/>
<reference evidence="3 4" key="1">
    <citation type="submission" date="2019-08" db="EMBL/GenBank/DDBJ databases">
        <title>The genome of the soybean aphid Biotype 1, its phylome, world population structure and adaptation to the North American continent.</title>
        <authorList>
            <person name="Giordano R."/>
            <person name="Donthu R.K."/>
            <person name="Hernandez A.G."/>
            <person name="Wright C.L."/>
            <person name="Zimin A.V."/>
        </authorList>
    </citation>
    <scope>NUCLEOTIDE SEQUENCE [LARGE SCALE GENOMIC DNA]</scope>
    <source>
        <tissue evidence="3">Whole aphids</tissue>
    </source>
</reference>
<dbReference type="InterPro" id="IPR001995">
    <property type="entry name" value="Peptidase_A2_cat"/>
</dbReference>
<feature type="domain" description="Peptidase A2" evidence="2">
    <location>
        <begin position="62"/>
        <end position="78"/>
    </location>
</feature>
<protein>
    <recommendedName>
        <fullName evidence="2">Peptidase A2 domain-containing protein</fullName>
    </recommendedName>
</protein>
<organism evidence="3 4">
    <name type="scientific">Aphis glycines</name>
    <name type="common">Soybean aphid</name>
    <dbReference type="NCBI Taxonomy" id="307491"/>
    <lineage>
        <taxon>Eukaryota</taxon>
        <taxon>Metazoa</taxon>
        <taxon>Ecdysozoa</taxon>
        <taxon>Arthropoda</taxon>
        <taxon>Hexapoda</taxon>
        <taxon>Insecta</taxon>
        <taxon>Pterygota</taxon>
        <taxon>Neoptera</taxon>
        <taxon>Paraneoptera</taxon>
        <taxon>Hemiptera</taxon>
        <taxon>Sternorrhyncha</taxon>
        <taxon>Aphidomorpha</taxon>
        <taxon>Aphidoidea</taxon>
        <taxon>Aphididae</taxon>
        <taxon>Aphidini</taxon>
        <taxon>Aphis</taxon>
        <taxon>Aphis</taxon>
    </lineage>
</organism>
<dbReference type="InterPro" id="IPR057191">
    <property type="entry name" value="DUF7869"/>
</dbReference>
<proteinExistence type="predicted"/>
<evidence type="ECO:0000313" key="3">
    <source>
        <dbReference type="EMBL" id="KAE9521575.1"/>
    </source>
</evidence>
<dbReference type="Gene3D" id="2.40.70.10">
    <property type="entry name" value="Acid Proteases"/>
    <property type="match status" value="1"/>
</dbReference>
<dbReference type="PANTHER" id="PTHR10773:SF19">
    <property type="match status" value="1"/>
</dbReference>
<dbReference type="SUPFAM" id="SSF50630">
    <property type="entry name" value="Acid proteases"/>
    <property type="match status" value="1"/>
</dbReference>
<dbReference type="GO" id="GO:0004190">
    <property type="term" value="F:aspartic-type endopeptidase activity"/>
    <property type="evidence" value="ECO:0007669"/>
    <property type="project" value="InterPro"/>
</dbReference>
<sequence>MKHLTRCVSKIEKKPSIPAELVIINDNNKPDLPKTNITNCTSTKNLNMYKIEIPGKINNYEINFLIDTGASITVINNNSIYLNEIVPLETDISLEAANNTSLNIVGKSLVEIKIGTIEIKHECIIVEVNLDNNNIVFKLKKQSETFKWDVNNSFKVTQLSSEQKFQKNENNQKIDSLDLIQLDSSSNYKNENNNEQYIKEFVKRFTKGPQVPGDGDCGAHALRICLKNLGFSLSSLNILKLIGIEQCQSGYYLTDEDLAFICDTLNKNLIIINENYTTKNEIINSALVYWTPHRQTVCVFHEKNHWRPGILTTNSNLSVHNICICYEFPKIPSVKNNTTNRMPHELRKYFCADCNELLINLEVINCNDCNIVMLGYNANMDLHCKGEIHIKNIKTKDIDINKSNKSNITDNITVQINSEIAQSPITWYSHFCDECEHLSLTESALKNHELQHHPFWSKGGDVMFCQICGSYIREYKNTLQLKNTSNVKHIGSLKERHLISKFHMTNLNMRKNKSNISQLMHIHIRVNDTVNIQEAVINMQMYKPLQQSLIYYHIYVFIFIKKDVPLAWFNHSQMVKGEENKIIDETEIKLVIKEILDKIENDNALVFEQDTLQESDVELCRWRRGNKMKWKKVISAKEKKLSKTPKIVDYTNCKFKCSLNFDEDYRIKLCSYFWTLEYNRQKDYILSCVTQAPVKRHVSEQVRKAKEFSKMYTFSLNSSEKIRVCKQFFLKTLAISHGPVDKAFEGLGSENGMFIKNDNRGKTQATNKTPSDVIYEIKSHIEKFPTIESHYCRATTKRKYYLDPTLSIAKMYELYLQDCKSRELDSKYFICLTVYRNIFCMNYNLDFYKPKKDQCLQCETYKKLSKPQKEQIINNYEKHIRRRDESFSAKQWDKERASNNNNFCSATFDLQSVLQIPSSDVSSMYYSRKICTYNLTLYEAAPPNRAFCFLWTELNGQKGSSEIGTAIYKWIQQLSENITEISLYSDTCSGQNRNQFVAALFLYIVTHSKIETITHNFMESGHSYMEVDSMHSTIESAKKNVPVYTMQDWLTICRLARSNRHNKKCSNYTVQELKYTDFLDLKSLANIIMKNRSFDIKGNKVNWLKIKVLKYEKNMSGVIQFKYNYSDKEFNIIRISGKGRPTKFPDHLKNLYDKPLPISALKKNDLMKLCKTQAIPEEFHEWHKSIPSCSKKKETVILSESENDSN</sequence>
<name>A0A6G0SU00_APHGL</name>
<evidence type="ECO:0000313" key="4">
    <source>
        <dbReference type="Proteomes" id="UP000475862"/>
    </source>
</evidence>
<dbReference type="InterPro" id="IPR001969">
    <property type="entry name" value="Aspartic_peptidase_AS"/>
</dbReference>
<dbReference type="PROSITE" id="PS00141">
    <property type="entry name" value="ASP_PROTEASE"/>
    <property type="match status" value="1"/>
</dbReference>
<comment type="caution">
    <text evidence="3">The sequence shown here is derived from an EMBL/GenBank/DDBJ whole genome shotgun (WGS) entry which is preliminary data.</text>
</comment>
<keyword evidence="1" id="KW-0378">Hydrolase</keyword>
<dbReference type="InterPro" id="IPR021109">
    <property type="entry name" value="Peptidase_aspartic_dom_sf"/>
</dbReference>
<dbReference type="AlphaFoldDB" id="A0A6G0SU00"/>
<dbReference type="CDD" id="cd00303">
    <property type="entry name" value="retropepsin_like"/>
    <property type="match status" value="1"/>
</dbReference>
<accession>A0A6G0SU00</accession>
<evidence type="ECO:0000256" key="1">
    <source>
        <dbReference type="ARBA" id="ARBA00022801"/>
    </source>
</evidence>
<dbReference type="EMBL" id="VYZN01002678">
    <property type="protein sequence ID" value="KAE9521575.1"/>
    <property type="molecule type" value="Genomic_DNA"/>
</dbReference>
<evidence type="ECO:0000259" key="2">
    <source>
        <dbReference type="PROSITE" id="PS50175"/>
    </source>
</evidence>
<dbReference type="PROSITE" id="PS50175">
    <property type="entry name" value="ASP_PROT_RETROV"/>
    <property type="match status" value="1"/>
</dbReference>
<gene>
    <name evidence="3" type="ORF">AGLY_018039</name>
</gene>
<dbReference type="Proteomes" id="UP000475862">
    <property type="component" value="Unassembled WGS sequence"/>
</dbReference>